<dbReference type="Proteomes" id="UP000030645">
    <property type="component" value="Unassembled WGS sequence"/>
</dbReference>
<protein>
    <submittedName>
        <fullName evidence="1">Uncharacterized protein</fullName>
    </submittedName>
</protein>
<reference evidence="2" key="1">
    <citation type="submission" date="2013-01" db="EMBL/GenBank/DDBJ databases">
        <title>Draft Genome Sequence of a Mulberry Tree, Morus notabilis C.K. Schneid.</title>
        <authorList>
            <person name="He N."/>
            <person name="Zhao S."/>
        </authorList>
    </citation>
    <scope>NUCLEOTIDE SEQUENCE</scope>
</reference>
<organism evidence="1 2">
    <name type="scientific">Morus notabilis</name>
    <dbReference type="NCBI Taxonomy" id="981085"/>
    <lineage>
        <taxon>Eukaryota</taxon>
        <taxon>Viridiplantae</taxon>
        <taxon>Streptophyta</taxon>
        <taxon>Embryophyta</taxon>
        <taxon>Tracheophyta</taxon>
        <taxon>Spermatophyta</taxon>
        <taxon>Magnoliopsida</taxon>
        <taxon>eudicotyledons</taxon>
        <taxon>Gunneridae</taxon>
        <taxon>Pentapetalae</taxon>
        <taxon>rosids</taxon>
        <taxon>fabids</taxon>
        <taxon>Rosales</taxon>
        <taxon>Moraceae</taxon>
        <taxon>Moreae</taxon>
        <taxon>Morus</taxon>
    </lineage>
</organism>
<keyword evidence="2" id="KW-1185">Reference proteome</keyword>
<dbReference type="EMBL" id="KE344374">
    <property type="protein sequence ID" value="EXB59131.1"/>
    <property type="molecule type" value="Genomic_DNA"/>
</dbReference>
<evidence type="ECO:0000313" key="1">
    <source>
        <dbReference type="EMBL" id="EXB59131.1"/>
    </source>
</evidence>
<dbReference type="AlphaFoldDB" id="W9QYU5"/>
<evidence type="ECO:0000313" key="2">
    <source>
        <dbReference type="Proteomes" id="UP000030645"/>
    </source>
</evidence>
<gene>
    <name evidence="1" type="ORF">L484_014626</name>
</gene>
<accession>W9QYU5</accession>
<proteinExistence type="predicted"/>
<name>W9QYU5_9ROSA</name>
<sequence>MRSIKTWLFKSIIEPTPTDSTHFRSSPNICVTHPPMMMSLAMRKTLQLTSQFSTARAARTESCCLCEENRQMEISHSGAIISTIEVA</sequence>